<reference evidence="2" key="1">
    <citation type="submission" date="2020-08" db="EMBL/GenBank/DDBJ databases">
        <title>Genome sequencing and assembly of the red palm weevil Rhynchophorus ferrugineus.</title>
        <authorList>
            <person name="Dias G.B."/>
            <person name="Bergman C.M."/>
            <person name="Manee M."/>
        </authorList>
    </citation>
    <scope>NUCLEOTIDE SEQUENCE</scope>
    <source>
        <strain evidence="2">AA-2017</strain>
        <tissue evidence="2">Whole larva</tissue>
    </source>
</reference>
<evidence type="ECO:0000256" key="1">
    <source>
        <dbReference type="SAM" id="MobiDB-lite"/>
    </source>
</evidence>
<organism evidence="2 3">
    <name type="scientific">Rhynchophorus ferrugineus</name>
    <name type="common">Red palm weevil</name>
    <name type="synonym">Curculio ferrugineus</name>
    <dbReference type="NCBI Taxonomy" id="354439"/>
    <lineage>
        <taxon>Eukaryota</taxon>
        <taxon>Metazoa</taxon>
        <taxon>Ecdysozoa</taxon>
        <taxon>Arthropoda</taxon>
        <taxon>Hexapoda</taxon>
        <taxon>Insecta</taxon>
        <taxon>Pterygota</taxon>
        <taxon>Neoptera</taxon>
        <taxon>Endopterygota</taxon>
        <taxon>Coleoptera</taxon>
        <taxon>Polyphaga</taxon>
        <taxon>Cucujiformia</taxon>
        <taxon>Curculionidae</taxon>
        <taxon>Dryophthorinae</taxon>
        <taxon>Rhynchophorus</taxon>
    </lineage>
</organism>
<proteinExistence type="predicted"/>
<feature type="region of interest" description="Disordered" evidence="1">
    <location>
        <begin position="62"/>
        <end position="82"/>
    </location>
</feature>
<sequence length="355" mass="39710">MLLYMRVHQRRRQRRRPRMGSTRSAGGGGRAGPRWRKPGCRPATEPADESRFGFFAGPVEAGRNTDSWGRRPNSRTSEGADLHTVNGEPVYRKVAVVENFFDIIYNVHVELEGKPGKHAGQKRTYRTITETYAFLPREAVTRFLLGCIECQKRPRSVSPASLLPTPSPSPTSHSAHHTHTPTSDGSCENLDTQLELRNSPREEEDAEKKEEDPPGRPGGRRTKKSPPKESPKLWSPVKCIEEERDRRVILPGNIDYSMPITTTYLKYMKSLGCKEEEALNFNSKHLSVVGVGGWPGAAGARARDAETKGIRLLTSSRVYRTAQDPRADEGLERVARICQTGLKQPEKPHIRGVLS</sequence>
<dbReference type="Proteomes" id="UP000625711">
    <property type="component" value="Unassembled WGS sequence"/>
</dbReference>
<protein>
    <recommendedName>
        <fullName evidence="4">Nucleolar protein 4</fullName>
    </recommendedName>
</protein>
<dbReference type="OrthoDB" id="10047222at2759"/>
<name>A0A834IGY5_RHYFE</name>
<feature type="compositionally biased region" description="Basic and acidic residues" evidence="1">
    <location>
        <begin position="198"/>
        <end position="214"/>
    </location>
</feature>
<evidence type="ECO:0000313" key="2">
    <source>
        <dbReference type="EMBL" id="KAF7280967.1"/>
    </source>
</evidence>
<feature type="region of interest" description="Disordered" evidence="1">
    <location>
        <begin position="155"/>
        <end position="236"/>
    </location>
</feature>
<feature type="compositionally biased region" description="Basic residues" evidence="1">
    <location>
        <begin position="7"/>
        <end position="18"/>
    </location>
</feature>
<feature type="region of interest" description="Disordered" evidence="1">
    <location>
        <begin position="6"/>
        <end position="48"/>
    </location>
</feature>
<dbReference type="AlphaFoldDB" id="A0A834IGY5"/>
<accession>A0A834IGY5</accession>
<evidence type="ECO:0000313" key="3">
    <source>
        <dbReference type="Proteomes" id="UP000625711"/>
    </source>
</evidence>
<keyword evidence="3" id="KW-1185">Reference proteome</keyword>
<feature type="compositionally biased region" description="Polar residues" evidence="1">
    <location>
        <begin position="184"/>
        <end position="196"/>
    </location>
</feature>
<evidence type="ECO:0008006" key="4">
    <source>
        <dbReference type="Google" id="ProtNLM"/>
    </source>
</evidence>
<dbReference type="EMBL" id="JAACXV010000267">
    <property type="protein sequence ID" value="KAF7280967.1"/>
    <property type="molecule type" value="Genomic_DNA"/>
</dbReference>
<comment type="caution">
    <text evidence="2">The sequence shown here is derived from an EMBL/GenBank/DDBJ whole genome shotgun (WGS) entry which is preliminary data.</text>
</comment>
<gene>
    <name evidence="2" type="ORF">GWI33_005300</name>
</gene>